<dbReference type="Proteomes" id="UP000002015">
    <property type="component" value="Chromosome"/>
</dbReference>
<sequence>MTTADGSLIDIAKITVVASSTGPAMAYTIEQSLSQVAQETTIAYDGLAFITGNQCSDSFLPPGKVADFFGFHHLRDNTANGMGHNTDFVTKSANNVLYILDEVQKAEILSLSLIQGSLIDQFALERLPLMNAMRQGLDGSVALDEDAVVAYGVQLQQDDAVISIQRSKLFGMIIRSLTEQQTAYLDAMVRDGFELWPSLEDQIDKTTMSHNQHVLVMTFVSEMFGWYAGTIEADTYFALERQANYFGSFYMKDAPAMGNENYTIDETITGNKGAEFLNVLTDTQRGLITEIVDLQYDNLLDIVEVRREISTELRKFLVQDAIDEDKVMALSATYGALDAHNSYLYATGFAAVNQDLTEQQHAELMDLRDLADYPCDDADIYLYSEKYPLSTVDSMIDITGTAASLVY</sequence>
<organism evidence="1 2">
    <name type="scientific">Shewanella sediminis (strain HAW-EB3)</name>
    <dbReference type="NCBI Taxonomy" id="425104"/>
    <lineage>
        <taxon>Bacteria</taxon>
        <taxon>Pseudomonadati</taxon>
        <taxon>Pseudomonadota</taxon>
        <taxon>Gammaproteobacteria</taxon>
        <taxon>Alteromonadales</taxon>
        <taxon>Shewanellaceae</taxon>
        <taxon>Shewanella</taxon>
    </lineage>
</organism>
<dbReference type="RefSeq" id="WP_012141015.1">
    <property type="nucleotide sequence ID" value="NC_009831.1"/>
</dbReference>
<dbReference type="STRING" id="425104.Ssed_0667"/>
<dbReference type="KEGG" id="sse:Ssed_0667"/>
<gene>
    <name evidence="1" type="ordered locus">Ssed_0667</name>
</gene>
<dbReference type="EMBL" id="CP000821">
    <property type="protein sequence ID" value="ABV35278.1"/>
    <property type="molecule type" value="Genomic_DNA"/>
</dbReference>
<accession>A8FR05</accession>
<dbReference type="OrthoDB" id="9794615at2"/>
<evidence type="ECO:0000313" key="1">
    <source>
        <dbReference type="EMBL" id="ABV35278.1"/>
    </source>
</evidence>
<keyword evidence="2" id="KW-1185">Reference proteome</keyword>
<dbReference type="AlphaFoldDB" id="A8FR05"/>
<proteinExistence type="predicted"/>
<reference evidence="1 2" key="1">
    <citation type="submission" date="2007-08" db="EMBL/GenBank/DDBJ databases">
        <title>Complete sequence of Shewanella sediminis HAW-EB3.</title>
        <authorList>
            <consortium name="US DOE Joint Genome Institute"/>
            <person name="Copeland A."/>
            <person name="Lucas S."/>
            <person name="Lapidus A."/>
            <person name="Barry K."/>
            <person name="Glavina del Rio T."/>
            <person name="Dalin E."/>
            <person name="Tice H."/>
            <person name="Pitluck S."/>
            <person name="Chertkov O."/>
            <person name="Brettin T."/>
            <person name="Bruce D."/>
            <person name="Detter J.C."/>
            <person name="Han C."/>
            <person name="Schmutz J."/>
            <person name="Larimer F."/>
            <person name="Land M."/>
            <person name="Hauser L."/>
            <person name="Kyrpides N."/>
            <person name="Kim E."/>
            <person name="Zhao J.-S."/>
            <person name="Richardson P."/>
        </authorList>
    </citation>
    <scope>NUCLEOTIDE SEQUENCE [LARGE SCALE GENOMIC DNA]</scope>
    <source>
        <strain evidence="1 2">HAW-EB3</strain>
    </source>
</reference>
<evidence type="ECO:0000313" key="2">
    <source>
        <dbReference type="Proteomes" id="UP000002015"/>
    </source>
</evidence>
<dbReference type="HOGENOM" id="CLU_036783_0_0_6"/>
<name>A8FR05_SHESH</name>
<protein>
    <submittedName>
        <fullName evidence="1">Uncharacterized protein</fullName>
    </submittedName>
</protein>
<dbReference type="eggNOG" id="COG3678">
    <property type="taxonomic scope" value="Bacteria"/>
</dbReference>